<reference evidence="2 3" key="1">
    <citation type="submission" date="2020-03" db="EMBL/GenBank/DDBJ databases">
        <title>Genome sequence of strain Massilia sp. TW-1.</title>
        <authorList>
            <person name="Chaudhary D.K."/>
        </authorList>
    </citation>
    <scope>NUCLEOTIDE SEQUENCE [LARGE SCALE GENOMIC DNA]</scope>
    <source>
        <strain evidence="2 3">TW-1</strain>
    </source>
</reference>
<sequence>MQSTQAKFSFPQDDQFWAVKYIDQFNLAHARTRTASVQVMLQRLPISAKNELSRLSPDATKQLLGTRPRGPKPEFDFVSILAGQLPAIRIGDVFHNREKVGELPSIVRRLTLGTGETDSTEVRAGETIEAVPGWAPSLPYRILNAFEYSGVTDHFQPNVRFSRSRLVFFKRFRKEGGSDTYVLPRMTIFKTFYAMHNLLANAFCSGPWSKEVEKVVSFNETYGGLQTGIADGGRQWNIVLQTLIPDEYAGLIAVLHFDDYARARAESIFAKALQDRGANPRAPWFASAEIPLQAKTGKLDLAVKCLELRGWTEKTADNRQLAHQKFLITDICGSTWPSHYPIIGHSRTNAGDGGAQSNPVAFPKPYGGTPPSKEANEDTVVRSDLDGHSGSSTTTVKGNQWSWLDAGPQYRRLEKEQSQRYQGGLPGIDNDGTDVSAGAHTFEKDALPKAEVKTVVRAPNACFDHMYQALCALAQRQVIADLTVIPARRPEQRSERSGYMCWTFIDDESLRRKLKPYGGFRTIYDIPHDRRSAHWRTALALRFEYRGRLHHWVEIERNRSNSFRSLLLTIDNQLDANDVIEAVLNVIAEARGVGIDKAARAIFQHVQMGIFAYTHFYNNDGTLREDLLESFLKRSVTL</sequence>
<protein>
    <submittedName>
        <fullName evidence="2">Uncharacterized protein</fullName>
    </submittedName>
</protein>
<dbReference type="RefSeq" id="WP_166862578.1">
    <property type="nucleotide sequence ID" value="NZ_JAAQOM010000016.1"/>
</dbReference>
<evidence type="ECO:0000256" key="1">
    <source>
        <dbReference type="SAM" id="MobiDB-lite"/>
    </source>
</evidence>
<feature type="region of interest" description="Disordered" evidence="1">
    <location>
        <begin position="347"/>
        <end position="377"/>
    </location>
</feature>
<comment type="caution">
    <text evidence="2">The sequence shown here is derived from an EMBL/GenBank/DDBJ whole genome shotgun (WGS) entry which is preliminary data.</text>
</comment>
<keyword evidence="3" id="KW-1185">Reference proteome</keyword>
<evidence type="ECO:0000313" key="3">
    <source>
        <dbReference type="Proteomes" id="UP000716322"/>
    </source>
</evidence>
<dbReference type="Proteomes" id="UP000716322">
    <property type="component" value="Unassembled WGS sequence"/>
</dbReference>
<accession>A0ABX0PIS2</accession>
<dbReference type="EMBL" id="JAAQOM010000016">
    <property type="protein sequence ID" value="NIA56717.1"/>
    <property type="molecule type" value="Genomic_DNA"/>
</dbReference>
<evidence type="ECO:0000313" key="2">
    <source>
        <dbReference type="EMBL" id="NIA56717.1"/>
    </source>
</evidence>
<name>A0ABX0PIS2_9BURK</name>
<gene>
    <name evidence="2" type="ORF">HAV22_24140</name>
</gene>
<organism evidence="2 3">
    <name type="scientific">Telluria antibiotica</name>
    <dbReference type="NCBI Taxonomy" id="2717319"/>
    <lineage>
        <taxon>Bacteria</taxon>
        <taxon>Pseudomonadati</taxon>
        <taxon>Pseudomonadota</taxon>
        <taxon>Betaproteobacteria</taxon>
        <taxon>Burkholderiales</taxon>
        <taxon>Oxalobacteraceae</taxon>
        <taxon>Telluria group</taxon>
        <taxon>Telluria</taxon>
    </lineage>
</organism>
<proteinExistence type="predicted"/>